<dbReference type="CDD" id="cd00066">
    <property type="entry name" value="G-alpha"/>
    <property type="match status" value="1"/>
</dbReference>
<keyword evidence="8" id="KW-0807">Transducer</keyword>
<keyword evidence="14" id="KW-1185">Reference proteome</keyword>
<dbReference type="GO" id="GO:0046872">
    <property type="term" value="F:metal ion binding"/>
    <property type="evidence" value="ECO:0007669"/>
    <property type="project" value="UniProtKB-KW"/>
</dbReference>
<dbReference type="AlphaFoldDB" id="A0AAD9K3H1"/>
<evidence type="ECO:0000256" key="9">
    <source>
        <dbReference type="ARBA" id="ARBA00023288"/>
    </source>
</evidence>
<dbReference type="PRINTS" id="PR00318">
    <property type="entry name" value="GPROTEINA"/>
</dbReference>
<dbReference type="FunFam" id="3.40.50.300:FF:003800">
    <property type="entry name" value="Guanine nucleotide-binding protein G(k) subunit alpha"/>
    <property type="match status" value="1"/>
</dbReference>
<dbReference type="InterPro" id="IPR027417">
    <property type="entry name" value="P-loop_NTPase"/>
</dbReference>
<dbReference type="SUPFAM" id="SSF47895">
    <property type="entry name" value="Transducin (alpha subunit), insertion domain"/>
    <property type="match status" value="1"/>
</dbReference>
<dbReference type="InterPro" id="IPR001019">
    <property type="entry name" value="Gprotein_alpha_su"/>
</dbReference>
<evidence type="ECO:0000313" key="13">
    <source>
        <dbReference type="EMBL" id="KAK2163670.1"/>
    </source>
</evidence>
<feature type="binding site" evidence="10">
    <location>
        <position position="362"/>
    </location>
    <ligand>
        <name>GTP</name>
        <dbReference type="ChEBI" id="CHEBI:37565"/>
    </ligand>
</feature>
<evidence type="ECO:0000256" key="8">
    <source>
        <dbReference type="ARBA" id="ARBA00023224"/>
    </source>
</evidence>
<evidence type="ECO:0000256" key="5">
    <source>
        <dbReference type="ARBA" id="ARBA00022842"/>
    </source>
</evidence>
<keyword evidence="9" id="KW-0449">Lipoprotein</keyword>
<organism evidence="13 14">
    <name type="scientific">Paralvinella palmiformis</name>
    <dbReference type="NCBI Taxonomy" id="53620"/>
    <lineage>
        <taxon>Eukaryota</taxon>
        <taxon>Metazoa</taxon>
        <taxon>Spiralia</taxon>
        <taxon>Lophotrochozoa</taxon>
        <taxon>Annelida</taxon>
        <taxon>Polychaeta</taxon>
        <taxon>Sedentaria</taxon>
        <taxon>Canalipalpata</taxon>
        <taxon>Terebellida</taxon>
        <taxon>Terebelliformia</taxon>
        <taxon>Alvinellidae</taxon>
        <taxon>Paralvinella</taxon>
    </lineage>
</organism>
<comment type="subunit">
    <text evidence="1">G proteins are composed of 3 units; alpha, beta and gamma. The alpha chain contains the guanine nucleotide binding site.</text>
</comment>
<dbReference type="SMART" id="SM00275">
    <property type="entry name" value="G_alpha"/>
    <property type="match status" value="1"/>
</dbReference>
<dbReference type="Gene3D" id="3.40.50.300">
    <property type="entry name" value="P-loop containing nucleotide triphosphate hydrolases"/>
    <property type="match status" value="1"/>
</dbReference>
<evidence type="ECO:0000256" key="7">
    <source>
        <dbReference type="ARBA" id="ARBA00023139"/>
    </source>
</evidence>
<feature type="binding site" evidence="10">
    <location>
        <begin position="307"/>
        <end position="310"/>
    </location>
    <ligand>
        <name>GTP</name>
        <dbReference type="ChEBI" id="CHEBI:37565"/>
    </ligand>
</feature>
<name>A0AAD9K3H1_9ANNE</name>
<dbReference type="GO" id="GO:0005525">
    <property type="term" value="F:GTP binding"/>
    <property type="evidence" value="ECO:0007669"/>
    <property type="project" value="UniProtKB-KW"/>
</dbReference>
<keyword evidence="2" id="KW-0519">Myristate</keyword>
<evidence type="ECO:0000256" key="11">
    <source>
        <dbReference type="PIRSR" id="PIRSR601019-2"/>
    </source>
</evidence>
<dbReference type="GO" id="GO:0001664">
    <property type="term" value="F:G protein-coupled receptor binding"/>
    <property type="evidence" value="ECO:0007669"/>
    <property type="project" value="TreeGrafter"/>
</dbReference>
<dbReference type="Gene3D" id="1.10.400.10">
    <property type="entry name" value="GI Alpha 1, domain 2-like"/>
    <property type="match status" value="1"/>
</dbReference>
<dbReference type="GO" id="GO:0003924">
    <property type="term" value="F:GTPase activity"/>
    <property type="evidence" value="ECO:0007669"/>
    <property type="project" value="InterPro"/>
</dbReference>
<feature type="binding site" evidence="11">
    <location>
        <position position="219"/>
    </location>
    <ligand>
        <name>Mg(2+)</name>
        <dbReference type="ChEBI" id="CHEBI:18420"/>
    </ligand>
</feature>
<dbReference type="GO" id="GO:0007188">
    <property type="term" value="P:adenylate cyclase-modulating G protein-coupled receptor signaling pathway"/>
    <property type="evidence" value="ECO:0007669"/>
    <property type="project" value="TreeGrafter"/>
</dbReference>
<keyword evidence="6 10" id="KW-0342">GTP-binding</keyword>
<evidence type="ECO:0000313" key="14">
    <source>
        <dbReference type="Proteomes" id="UP001208570"/>
    </source>
</evidence>
<keyword evidence="4 10" id="KW-0547">Nucleotide-binding</keyword>
<gene>
    <name evidence="13" type="ORF">LSH36_75g03006</name>
</gene>
<dbReference type="InterPro" id="IPR011025">
    <property type="entry name" value="GproteinA_insert"/>
</dbReference>
<dbReference type="GO" id="GO:0005737">
    <property type="term" value="C:cytoplasm"/>
    <property type="evidence" value="ECO:0007669"/>
    <property type="project" value="TreeGrafter"/>
</dbReference>
<evidence type="ECO:0000256" key="1">
    <source>
        <dbReference type="ARBA" id="ARBA00011356"/>
    </source>
</evidence>
<dbReference type="PANTHER" id="PTHR10218:SF302">
    <property type="entry name" value="GUANINE NUCLEOTIDE-BINDING PROTEIN ALPHA-5 SUBUNIT"/>
    <property type="match status" value="1"/>
</dbReference>
<sequence length="391" mass="45037">MLKNSKALARSKSIDQQIEEDRERRQREIQLLILGGASSGKSTFIKQLRLRHGDGYPEVERKRLLTDVYENLADGINILIDNGRRMGIEYSQHESETFASDFKKEFPRWRHYHLASATSPSEGATFTIPETDAITISGCSQDHAIQKQPAPDFSKVARFLDRIQRFWHDEGVQKCFRNSEAIEPRLVYAECYFLQQLSRICEPGYVPTIQDVLVIRKPTIGVKEHIFVVSNLQYRVIDVAGQKNQRKKWIHFFEGVTAVMFFVALNGYCENLEEDSSLNSMQDSLATFDDVVKNQFLVKTDFILFLNKKDLFTEYLKHTKLSVCFPEYTGDDSPDSCIDYVTERFQQRKPAEKEIYCHVACAIDRQLMKTLIDNVMQIIIGINLRLAGAPL</sequence>
<dbReference type="PROSITE" id="PS51882">
    <property type="entry name" value="G_ALPHA"/>
    <property type="match status" value="1"/>
</dbReference>
<reference evidence="13" key="1">
    <citation type="journal article" date="2023" name="Mol. Biol. Evol.">
        <title>Third-Generation Sequencing Reveals the Adaptive Role of the Epigenome in Three Deep-Sea Polychaetes.</title>
        <authorList>
            <person name="Perez M."/>
            <person name="Aroh O."/>
            <person name="Sun Y."/>
            <person name="Lan Y."/>
            <person name="Juniper S.K."/>
            <person name="Young C.R."/>
            <person name="Angers B."/>
            <person name="Qian P.Y."/>
        </authorList>
    </citation>
    <scope>NUCLEOTIDE SEQUENCE</scope>
    <source>
        <strain evidence="13">P08H-3</strain>
    </source>
</reference>
<feature type="binding site" evidence="10">
    <location>
        <begin position="238"/>
        <end position="242"/>
    </location>
    <ligand>
        <name>GTP</name>
        <dbReference type="ChEBI" id="CHEBI:37565"/>
    </ligand>
</feature>
<dbReference type="Proteomes" id="UP001208570">
    <property type="component" value="Unassembled WGS sequence"/>
</dbReference>
<dbReference type="Pfam" id="PF00503">
    <property type="entry name" value="G-alpha"/>
    <property type="match status" value="1"/>
</dbReference>
<evidence type="ECO:0000256" key="4">
    <source>
        <dbReference type="ARBA" id="ARBA00022741"/>
    </source>
</evidence>
<evidence type="ECO:0000256" key="10">
    <source>
        <dbReference type="PIRSR" id="PIRSR601019-1"/>
    </source>
</evidence>
<accession>A0AAD9K3H1</accession>
<keyword evidence="5 11" id="KW-0460">Magnesium</keyword>
<feature type="binding site" evidence="10">
    <location>
        <begin position="213"/>
        <end position="219"/>
    </location>
    <ligand>
        <name>GTP</name>
        <dbReference type="ChEBI" id="CHEBI:37565"/>
    </ligand>
</feature>
<evidence type="ECO:0000256" key="6">
    <source>
        <dbReference type="ARBA" id="ARBA00023134"/>
    </source>
</evidence>
<dbReference type="PANTHER" id="PTHR10218">
    <property type="entry name" value="GTP-BINDING PROTEIN ALPHA SUBUNIT"/>
    <property type="match status" value="1"/>
</dbReference>
<feature type="binding site" evidence="11">
    <location>
        <position position="42"/>
    </location>
    <ligand>
        <name>Mg(2+)</name>
        <dbReference type="ChEBI" id="CHEBI:18420"/>
    </ligand>
</feature>
<proteinExistence type="predicted"/>
<dbReference type="GO" id="GO:0031683">
    <property type="term" value="F:G-protein beta/gamma-subunit complex binding"/>
    <property type="evidence" value="ECO:0007669"/>
    <property type="project" value="InterPro"/>
</dbReference>
<protein>
    <submittedName>
        <fullName evidence="13">Uncharacterized protein</fullName>
    </submittedName>
</protein>
<evidence type="ECO:0000256" key="2">
    <source>
        <dbReference type="ARBA" id="ARBA00022707"/>
    </source>
</evidence>
<dbReference type="SUPFAM" id="SSF52540">
    <property type="entry name" value="P-loop containing nucleoside triphosphate hydrolases"/>
    <property type="match status" value="1"/>
</dbReference>
<feature type="region of interest" description="Disordered" evidence="12">
    <location>
        <begin position="1"/>
        <end position="21"/>
    </location>
</feature>
<dbReference type="GO" id="GO:0005834">
    <property type="term" value="C:heterotrimeric G-protein complex"/>
    <property type="evidence" value="ECO:0007669"/>
    <property type="project" value="TreeGrafter"/>
</dbReference>
<dbReference type="EMBL" id="JAODUP010000075">
    <property type="protein sequence ID" value="KAK2163670.1"/>
    <property type="molecule type" value="Genomic_DNA"/>
</dbReference>
<evidence type="ECO:0000256" key="12">
    <source>
        <dbReference type="SAM" id="MobiDB-lite"/>
    </source>
</evidence>
<evidence type="ECO:0000256" key="3">
    <source>
        <dbReference type="ARBA" id="ARBA00022723"/>
    </source>
</evidence>
<comment type="caution">
    <text evidence="13">The sequence shown here is derived from an EMBL/GenBank/DDBJ whole genome shotgun (WGS) entry which is preliminary data.</text>
</comment>
<keyword evidence="7" id="KW-0564">Palmitate</keyword>
<keyword evidence="3 11" id="KW-0479">Metal-binding</keyword>